<feature type="domain" description="4Fe-4S ferredoxin-type" evidence="6">
    <location>
        <begin position="19"/>
        <end position="49"/>
    </location>
</feature>
<dbReference type="InterPro" id="IPR051460">
    <property type="entry name" value="HdrC_iron-sulfur_subunit"/>
</dbReference>
<dbReference type="GO" id="GO:0046872">
    <property type="term" value="F:metal ion binding"/>
    <property type="evidence" value="ECO:0007669"/>
    <property type="project" value="UniProtKB-KW"/>
</dbReference>
<evidence type="ECO:0000256" key="2">
    <source>
        <dbReference type="ARBA" id="ARBA00022723"/>
    </source>
</evidence>
<evidence type="ECO:0000256" key="3">
    <source>
        <dbReference type="ARBA" id="ARBA00023002"/>
    </source>
</evidence>
<dbReference type="InterPro" id="IPR009051">
    <property type="entry name" value="Helical_ferredxn"/>
</dbReference>
<protein>
    <submittedName>
        <fullName evidence="7">Heterodisulfide reductase subunit C</fullName>
    </submittedName>
</protein>
<evidence type="ECO:0000256" key="4">
    <source>
        <dbReference type="ARBA" id="ARBA00023004"/>
    </source>
</evidence>
<dbReference type="EMBL" id="FQYT01000006">
    <property type="protein sequence ID" value="SHI72507.1"/>
    <property type="molecule type" value="Genomic_DNA"/>
</dbReference>
<dbReference type="PANTHER" id="PTHR43255:SF1">
    <property type="entry name" value="IRON-SULFUR-BINDING OXIDOREDUCTASE FADF-RELATED"/>
    <property type="match status" value="1"/>
</dbReference>
<keyword evidence="5" id="KW-0411">Iron-sulfur</keyword>
<accession>A0A1M6DGN6</accession>
<dbReference type="PROSITE" id="PS51379">
    <property type="entry name" value="4FE4S_FER_2"/>
    <property type="match status" value="1"/>
</dbReference>
<dbReference type="GO" id="GO:0016491">
    <property type="term" value="F:oxidoreductase activity"/>
    <property type="evidence" value="ECO:0007669"/>
    <property type="project" value="UniProtKB-KW"/>
</dbReference>
<dbReference type="SUPFAM" id="SSF46548">
    <property type="entry name" value="alpha-helical ferredoxin"/>
    <property type="match status" value="1"/>
</dbReference>
<name>A0A1M6DGN6_9FIRM</name>
<evidence type="ECO:0000259" key="6">
    <source>
        <dbReference type="PROSITE" id="PS51379"/>
    </source>
</evidence>
<organism evidence="7 8">
    <name type="scientific">Parasporobacterium paucivorans DSM 15970</name>
    <dbReference type="NCBI Taxonomy" id="1122934"/>
    <lineage>
        <taxon>Bacteria</taxon>
        <taxon>Bacillati</taxon>
        <taxon>Bacillota</taxon>
        <taxon>Clostridia</taxon>
        <taxon>Lachnospirales</taxon>
        <taxon>Lachnospiraceae</taxon>
        <taxon>Parasporobacterium</taxon>
    </lineage>
</organism>
<dbReference type="OrthoDB" id="9794954at2"/>
<dbReference type="AlphaFoldDB" id="A0A1M6DGN6"/>
<gene>
    <name evidence="7" type="ORF">SAMN02745691_00709</name>
</gene>
<proteinExistence type="predicted"/>
<dbReference type="PROSITE" id="PS00198">
    <property type="entry name" value="4FE4S_FER_1"/>
    <property type="match status" value="1"/>
</dbReference>
<keyword evidence="4" id="KW-0408">Iron</keyword>
<dbReference type="Proteomes" id="UP000184342">
    <property type="component" value="Unassembled WGS sequence"/>
</dbReference>
<dbReference type="Gene3D" id="1.10.1060.10">
    <property type="entry name" value="Alpha-helical ferredoxin"/>
    <property type="match status" value="1"/>
</dbReference>
<dbReference type="STRING" id="1122934.SAMN02745691_00709"/>
<reference evidence="7 8" key="1">
    <citation type="submission" date="2016-11" db="EMBL/GenBank/DDBJ databases">
        <authorList>
            <person name="Jaros S."/>
            <person name="Januszkiewicz K."/>
            <person name="Wedrychowicz H."/>
        </authorList>
    </citation>
    <scope>NUCLEOTIDE SEQUENCE [LARGE SCALE GENOMIC DNA]</scope>
    <source>
        <strain evidence="7 8">DSM 15970</strain>
    </source>
</reference>
<evidence type="ECO:0000256" key="5">
    <source>
        <dbReference type="ARBA" id="ARBA00023014"/>
    </source>
</evidence>
<dbReference type="PANTHER" id="PTHR43255">
    <property type="entry name" value="IRON-SULFUR-BINDING OXIDOREDUCTASE FADF-RELATED-RELATED"/>
    <property type="match status" value="1"/>
</dbReference>
<dbReference type="Pfam" id="PF13183">
    <property type="entry name" value="Fer4_8"/>
    <property type="match status" value="1"/>
</dbReference>
<dbReference type="InterPro" id="IPR017900">
    <property type="entry name" value="4Fe4S_Fe_S_CS"/>
</dbReference>
<dbReference type="GO" id="GO:0051539">
    <property type="term" value="F:4 iron, 4 sulfur cluster binding"/>
    <property type="evidence" value="ECO:0007669"/>
    <property type="project" value="UniProtKB-KW"/>
</dbReference>
<sequence>MDDCLNEKSGKNLIKQITRETGVVLHDCYQCGKCSAGCPMAHAMDLMPREVVHYMQLGMMDEVLKSKTIWLCATCHTCVDRCPNDIDIPSLMEKSRQEAKRRGLVAVKEVDRFNDIFMENVKLFGKSQEVILEGLYNVSTGHFIQDMENVPHMLSHKLIGIKPVMIRDRGAVQKIIRKTMKDKKKK</sequence>
<evidence type="ECO:0000256" key="1">
    <source>
        <dbReference type="ARBA" id="ARBA00022485"/>
    </source>
</evidence>
<keyword evidence="2" id="KW-0479">Metal-binding</keyword>
<keyword evidence="1" id="KW-0004">4Fe-4S</keyword>
<evidence type="ECO:0000313" key="8">
    <source>
        <dbReference type="Proteomes" id="UP000184342"/>
    </source>
</evidence>
<dbReference type="GO" id="GO:0005886">
    <property type="term" value="C:plasma membrane"/>
    <property type="evidence" value="ECO:0007669"/>
    <property type="project" value="TreeGrafter"/>
</dbReference>
<keyword evidence="8" id="KW-1185">Reference proteome</keyword>
<evidence type="ECO:0000313" key="7">
    <source>
        <dbReference type="EMBL" id="SHI72507.1"/>
    </source>
</evidence>
<dbReference type="RefSeq" id="WP_073992985.1">
    <property type="nucleotide sequence ID" value="NZ_FQYT01000006.1"/>
</dbReference>
<keyword evidence="3" id="KW-0560">Oxidoreductase</keyword>
<dbReference type="InterPro" id="IPR017896">
    <property type="entry name" value="4Fe4S_Fe-S-bd"/>
</dbReference>